<name>A0A1T4JKY7_TREPO</name>
<reference evidence="2 3" key="1">
    <citation type="submission" date="2017-02" db="EMBL/GenBank/DDBJ databases">
        <authorList>
            <person name="Peterson S.W."/>
        </authorList>
    </citation>
    <scope>NUCLEOTIDE SEQUENCE [LARGE SCALE GENOMIC DNA]</scope>
    <source>
        <strain evidence="2 3">ATCC BAA-908</strain>
    </source>
</reference>
<keyword evidence="1" id="KW-0732">Signal</keyword>
<feature type="chain" id="PRO_5010544122" evidence="1">
    <location>
        <begin position="21"/>
        <end position="717"/>
    </location>
</feature>
<protein>
    <submittedName>
        <fullName evidence="2">Uncharacterized protein</fullName>
    </submittedName>
</protein>
<organism evidence="2 3">
    <name type="scientific">Treponema porcinum</name>
    <dbReference type="NCBI Taxonomy" id="261392"/>
    <lineage>
        <taxon>Bacteria</taxon>
        <taxon>Pseudomonadati</taxon>
        <taxon>Spirochaetota</taxon>
        <taxon>Spirochaetia</taxon>
        <taxon>Spirochaetales</taxon>
        <taxon>Treponemataceae</taxon>
        <taxon>Treponema</taxon>
    </lineage>
</organism>
<keyword evidence="3" id="KW-1185">Reference proteome</keyword>
<accession>A0A1T4JKY7</accession>
<dbReference type="AlphaFoldDB" id="A0A1T4JKY7"/>
<dbReference type="GeneID" id="78315845"/>
<proteinExistence type="predicted"/>
<gene>
    <name evidence="2" type="ORF">SAMN02745149_00527</name>
</gene>
<evidence type="ECO:0000313" key="2">
    <source>
        <dbReference type="EMBL" id="SJZ30773.1"/>
    </source>
</evidence>
<dbReference type="OrthoDB" id="366290at2"/>
<evidence type="ECO:0000256" key="1">
    <source>
        <dbReference type="SAM" id="SignalP"/>
    </source>
</evidence>
<dbReference type="Proteomes" id="UP000190423">
    <property type="component" value="Unassembled WGS sequence"/>
</dbReference>
<dbReference type="RefSeq" id="WP_078932450.1">
    <property type="nucleotide sequence ID" value="NZ_FUWG01000003.1"/>
</dbReference>
<dbReference type="EMBL" id="FUWG01000003">
    <property type="protein sequence ID" value="SJZ30773.1"/>
    <property type="molecule type" value="Genomic_DNA"/>
</dbReference>
<dbReference type="STRING" id="261392.SAMN02745149_00527"/>
<evidence type="ECO:0000313" key="3">
    <source>
        <dbReference type="Proteomes" id="UP000190423"/>
    </source>
</evidence>
<sequence>MKKVSVFLVLLICFPLAVFAASSAGAANRKTAVRCLKLAENYLSSRDFENAMVQAELGLSYDDTVSDLWYIKAAAKSGLGAPRAEVLPLAVKALTEGEWVDYNRDGARILYADLLCDTGEGAQAVAVLDANPFIYSSDAEFIRTKAYYRMLTPESIEKARSKVNAARKIYPADMRFPRLFFTYEYMLSSRAEFAEIASGTNETSAALVQKIADTFIAKMPEYDNPDAELEIYAALFASGEKQLRMLKAFSAHGMEHPLYAVAALKTGLMTQQESWDYFCSFADTSVRLDLLESILPLITDEITVQSVREHLEAYEGELLVDTNGDGETELSIKYMRGRPHTFCWDETSDGIVEWAGTCDFGVPEVISLTDGNLDVFYGTYPAVVKVVSKLQKNEGRNLQFTIPDEVFCWSPCEIKRLESVHSLTGLDFFVVSPVVPNSRFDETALVSACSSYEMPGTERPGSLIRFSVLDGAVQSADYYDGDTLYARCEFENGFPRVRTVDNDGDGIFETTETLGFDPENTMNAPEEEQNQVMANTFGLPFAGGGLYVKMIQIDRDGDTIPDFSEEYLADGGKITAWDFDGDGNWDVRYKKYPRKSQEEPLVEDSQFYLEPEHSLVTVTLWNGEPVKVSYGEEEYSVTQGAGNSFYWVGTAGNADDEYYVMEHFDMSARQGISVVLESNSCRMIAVRIGENLYVHILPEISTEEYESDGLTENEFAE</sequence>
<feature type="signal peptide" evidence="1">
    <location>
        <begin position="1"/>
        <end position="20"/>
    </location>
</feature>